<organism evidence="2 3">
    <name type="scientific">Solirubrobacter ginsenosidimutans</name>
    <dbReference type="NCBI Taxonomy" id="490573"/>
    <lineage>
        <taxon>Bacteria</taxon>
        <taxon>Bacillati</taxon>
        <taxon>Actinomycetota</taxon>
        <taxon>Thermoleophilia</taxon>
        <taxon>Solirubrobacterales</taxon>
        <taxon>Solirubrobacteraceae</taxon>
        <taxon>Solirubrobacter</taxon>
    </lineage>
</organism>
<keyword evidence="1" id="KW-0472">Membrane</keyword>
<sequence>MNSAPEPAPAPMFPQQPPPKKRSTLKIILIVVAAVIALIVVLIVALALFVNGSTKDAQKVSDQLVTAVQTGDTTTAYALTSPTFRAATKQADLDELVKRLSTLVTKDKVSPSGKSINASTDNGKIAVFTYTMKGTNGKPVYFKTQIRDEDGWKVMNFRSSETALTTEVE</sequence>
<evidence type="ECO:0000313" key="2">
    <source>
        <dbReference type="EMBL" id="MDA0164092.1"/>
    </source>
</evidence>
<protein>
    <recommendedName>
        <fullName evidence="4">DUF4878 domain-containing protein</fullName>
    </recommendedName>
</protein>
<reference evidence="2" key="1">
    <citation type="submission" date="2022-10" db="EMBL/GenBank/DDBJ databases">
        <title>The WGS of Solirubrobacter ginsenosidimutans DSM 21036.</title>
        <authorList>
            <person name="Jiang Z."/>
        </authorList>
    </citation>
    <scope>NUCLEOTIDE SEQUENCE</scope>
    <source>
        <strain evidence="2">DSM 21036</strain>
    </source>
</reference>
<feature type="transmembrane region" description="Helical" evidence="1">
    <location>
        <begin position="27"/>
        <end position="50"/>
    </location>
</feature>
<dbReference type="EMBL" id="JAPDOD010000030">
    <property type="protein sequence ID" value="MDA0164092.1"/>
    <property type="molecule type" value="Genomic_DNA"/>
</dbReference>
<evidence type="ECO:0000256" key="1">
    <source>
        <dbReference type="SAM" id="Phobius"/>
    </source>
</evidence>
<gene>
    <name evidence="2" type="ORF">OM076_27715</name>
</gene>
<keyword evidence="3" id="KW-1185">Reference proteome</keyword>
<accession>A0A9X3MZJ8</accession>
<proteinExistence type="predicted"/>
<dbReference type="AlphaFoldDB" id="A0A9X3MZJ8"/>
<dbReference type="Proteomes" id="UP001149140">
    <property type="component" value="Unassembled WGS sequence"/>
</dbReference>
<evidence type="ECO:0000313" key="3">
    <source>
        <dbReference type="Proteomes" id="UP001149140"/>
    </source>
</evidence>
<evidence type="ECO:0008006" key="4">
    <source>
        <dbReference type="Google" id="ProtNLM"/>
    </source>
</evidence>
<name>A0A9X3MZJ8_9ACTN</name>
<keyword evidence="1" id="KW-0812">Transmembrane</keyword>
<dbReference type="RefSeq" id="WP_270043342.1">
    <property type="nucleotide sequence ID" value="NZ_JAPDOD010000030.1"/>
</dbReference>
<comment type="caution">
    <text evidence="2">The sequence shown here is derived from an EMBL/GenBank/DDBJ whole genome shotgun (WGS) entry which is preliminary data.</text>
</comment>
<keyword evidence="1" id="KW-1133">Transmembrane helix</keyword>